<evidence type="ECO:0000313" key="3">
    <source>
        <dbReference type="EMBL" id="GGO87524.1"/>
    </source>
</evidence>
<evidence type="ECO:0000256" key="1">
    <source>
        <dbReference type="ARBA" id="ARBA00023002"/>
    </source>
</evidence>
<sequence length="146" mass="16000">MAGTARIAGPGRGDPLGSCGMTFDELARAPYVSLATYRRTGAAVPTPVWVASDGERLYVWTRTDSGKVKRLRNSDRVTMTPCDARGRILGGAATREGRAELLDRPGTDRVRALMRDKYRWRFLAVDLSGAMLRLGRRPHVGIAITL</sequence>
<evidence type="ECO:0000259" key="2">
    <source>
        <dbReference type="Pfam" id="PF01243"/>
    </source>
</evidence>
<organism evidence="3 4">
    <name type="scientific">Wenjunlia tyrosinilytica</name>
    <dbReference type="NCBI Taxonomy" id="1544741"/>
    <lineage>
        <taxon>Bacteria</taxon>
        <taxon>Bacillati</taxon>
        <taxon>Actinomycetota</taxon>
        <taxon>Actinomycetes</taxon>
        <taxon>Kitasatosporales</taxon>
        <taxon>Streptomycetaceae</taxon>
        <taxon>Wenjunlia</taxon>
    </lineage>
</organism>
<dbReference type="SUPFAM" id="SSF50475">
    <property type="entry name" value="FMN-binding split barrel"/>
    <property type="match status" value="1"/>
</dbReference>
<name>A0A917ZP04_9ACTN</name>
<reference evidence="3" key="1">
    <citation type="journal article" date="2014" name="Int. J. Syst. Evol. Microbiol.">
        <title>Complete genome sequence of Corynebacterium casei LMG S-19264T (=DSM 44701T), isolated from a smear-ripened cheese.</title>
        <authorList>
            <consortium name="US DOE Joint Genome Institute (JGI-PGF)"/>
            <person name="Walter F."/>
            <person name="Albersmeier A."/>
            <person name="Kalinowski J."/>
            <person name="Ruckert C."/>
        </authorList>
    </citation>
    <scope>NUCLEOTIDE SEQUENCE</scope>
    <source>
        <strain evidence="3">CGMCC 4.7201</strain>
    </source>
</reference>
<dbReference type="InterPro" id="IPR011576">
    <property type="entry name" value="Pyridox_Oxase_N"/>
</dbReference>
<dbReference type="InterPro" id="IPR012349">
    <property type="entry name" value="Split_barrel_FMN-bd"/>
</dbReference>
<dbReference type="Proteomes" id="UP000641932">
    <property type="component" value="Unassembled WGS sequence"/>
</dbReference>
<evidence type="ECO:0000313" key="4">
    <source>
        <dbReference type="Proteomes" id="UP000641932"/>
    </source>
</evidence>
<comment type="caution">
    <text evidence="3">The sequence shown here is derived from an EMBL/GenBank/DDBJ whole genome shotgun (WGS) entry which is preliminary data.</text>
</comment>
<accession>A0A917ZP04</accession>
<dbReference type="Gene3D" id="2.30.110.10">
    <property type="entry name" value="Electron Transport, Fmn-binding Protein, Chain A"/>
    <property type="match status" value="1"/>
</dbReference>
<dbReference type="PANTHER" id="PTHR35176:SF11">
    <property type="entry name" value="PYRIDOXAMINE 5'-PHOSPHATE OXIDASE FAMILY PROTEIN"/>
    <property type="match status" value="1"/>
</dbReference>
<keyword evidence="4" id="KW-1185">Reference proteome</keyword>
<dbReference type="InterPro" id="IPR052019">
    <property type="entry name" value="F420H2_bilvrd_red/Heme_oxyg"/>
</dbReference>
<reference evidence="3" key="2">
    <citation type="submission" date="2020-09" db="EMBL/GenBank/DDBJ databases">
        <authorList>
            <person name="Sun Q."/>
            <person name="Zhou Y."/>
        </authorList>
    </citation>
    <scope>NUCLEOTIDE SEQUENCE</scope>
    <source>
        <strain evidence="3">CGMCC 4.7201</strain>
    </source>
</reference>
<dbReference type="GO" id="GO:0005829">
    <property type="term" value="C:cytosol"/>
    <property type="evidence" value="ECO:0007669"/>
    <property type="project" value="TreeGrafter"/>
</dbReference>
<dbReference type="NCBIfam" id="TIGR03666">
    <property type="entry name" value="Rv2061_F420"/>
    <property type="match status" value="1"/>
</dbReference>
<proteinExistence type="predicted"/>
<dbReference type="GO" id="GO:0016627">
    <property type="term" value="F:oxidoreductase activity, acting on the CH-CH group of donors"/>
    <property type="evidence" value="ECO:0007669"/>
    <property type="project" value="TreeGrafter"/>
</dbReference>
<dbReference type="PANTHER" id="PTHR35176">
    <property type="entry name" value="HEME OXYGENASE HI_0854-RELATED"/>
    <property type="match status" value="1"/>
</dbReference>
<protein>
    <submittedName>
        <fullName evidence="3">PPOX class F420-dependent oxidoreductase</fullName>
    </submittedName>
</protein>
<keyword evidence="1" id="KW-0560">Oxidoreductase</keyword>
<feature type="domain" description="Pyridoxamine 5'-phosphate oxidase N-terminal" evidence="2">
    <location>
        <begin position="25"/>
        <end position="110"/>
    </location>
</feature>
<dbReference type="AlphaFoldDB" id="A0A917ZP04"/>
<dbReference type="InterPro" id="IPR019965">
    <property type="entry name" value="PPOX_F420-dep_Rv2061_put"/>
</dbReference>
<dbReference type="GO" id="GO:0070967">
    <property type="term" value="F:coenzyme F420 binding"/>
    <property type="evidence" value="ECO:0007669"/>
    <property type="project" value="TreeGrafter"/>
</dbReference>
<dbReference type="EMBL" id="BMMS01000010">
    <property type="protein sequence ID" value="GGO87524.1"/>
    <property type="molecule type" value="Genomic_DNA"/>
</dbReference>
<dbReference type="Pfam" id="PF01243">
    <property type="entry name" value="PNPOx_N"/>
    <property type="match status" value="1"/>
</dbReference>
<gene>
    <name evidence="3" type="ORF">GCM10012280_26170</name>
</gene>